<sequence length="112" mass="12586">MHQTVTRRLTNTLERPDAALFRCAPEEQKPRPARAALRQWRQRAEYAAAGIPCCWIVELDDRGVSSIEVLALDHGVGGYRRLSVLEPGSKSLADGPIRIRLDWIGCARKPPR</sequence>
<dbReference type="OrthoDB" id="9799703at2"/>
<keyword evidence="2" id="KW-1185">Reference proteome</keyword>
<dbReference type="Proteomes" id="UP000294543">
    <property type="component" value="Unassembled WGS sequence"/>
</dbReference>
<gene>
    <name evidence="1" type="ORF">E1294_48140</name>
</gene>
<evidence type="ECO:0000313" key="2">
    <source>
        <dbReference type="Proteomes" id="UP000294543"/>
    </source>
</evidence>
<evidence type="ECO:0000313" key="1">
    <source>
        <dbReference type="EMBL" id="TDD07522.1"/>
    </source>
</evidence>
<dbReference type="AlphaFoldDB" id="A0A4R4VP86"/>
<protein>
    <recommendedName>
        <fullName evidence="3">Restriction endonuclease domain-containing protein</fullName>
    </recommendedName>
</protein>
<name>A0A4R4VP86_9ACTN</name>
<evidence type="ECO:0008006" key="3">
    <source>
        <dbReference type="Google" id="ProtNLM"/>
    </source>
</evidence>
<accession>A0A4R4VP86</accession>
<reference evidence="1 2" key="1">
    <citation type="submission" date="2019-03" db="EMBL/GenBank/DDBJ databases">
        <title>Draft genome sequences of novel Actinobacteria.</title>
        <authorList>
            <person name="Sahin N."/>
            <person name="Ay H."/>
            <person name="Saygin H."/>
        </authorList>
    </citation>
    <scope>NUCLEOTIDE SEQUENCE [LARGE SCALE GENOMIC DNA]</scope>
    <source>
        <strain evidence="1 2">KC712</strain>
    </source>
</reference>
<proteinExistence type="predicted"/>
<comment type="caution">
    <text evidence="1">The sequence shown here is derived from an EMBL/GenBank/DDBJ whole genome shotgun (WGS) entry which is preliminary data.</text>
</comment>
<dbReference type="EMBL" id="SMKP01000263">
    <property type="protein sequence ID" value="TDD07522.1"/>
    <property type="molecule type" value="Genomic_DNA"/>
</dbReference>
<dbReference type="RefSeq" id="WP_132518858.1">
    <property type="nucleotide sequence ID" value="NZ_SMKP01000263.1"/>
</dbReference>
<organism evidence="1 2">
    <name type="scientific">Nonomuraea diastatica</name>
    <dbReference type="NCBI Taxonomy" id="1848329"/>
    <lineage>
        <taxon>Bacteria</taxon>
        <taxon>Bacillati</taxon>
        <taxon>Actinomycetota</taxon>
        <taxon>Actinomycetes</taxon>
        <taxon>Streptosporangiales</taxon>
        <taxon>Streptosporangiaceae</taxon>
        <taxon>Nonomuraea</taxon>
    </lineage>
</organism>